<name>A0ABU6X7Y6_9FABA</name>
<comment type="caution">
    <text evidence="2">The sequence shown here is derived from an EMBL/GenBank/DDBJ whole genome shotgun (WGS) entry which is preliminary data.</text>
</comment>
<evidence type="ECO:0000313" key="3">
    <source>
        <dbReference type="Proteomes" id="UP001341840"/>
    </source>
</evidence>
<feature type="compositionally biased region" description="Polar residues" evidence="1">
    <location>
        <begin position="31"/>
        <end position="40"/>
    </location>
</feature>
<reference evidence="2 3" key="1">
    <citation type="journal article" date="2023" name="Plants (Basel)">
        <title>Bridging the Gap: Combining Genomics and Transcriptomics Approaches to Understand Stylosanthes scabra, an Orphan Legume from the Brazilian Caatinga.</title>
        <authorList>
            <person name="Ferreira-Neto J.R.C."/>
            <person name="da Silva M.D."/>
            <person name="Binneck E."/>
            <person name="de Melo N.F."/>
            <person name="da Silva R.H."/>
            <person name="de Melo A.L.T.M."/>
            <person name="Pandolfi V."/>
            <person name="Bustamante F.O."/>
            <person name="Brasileiro-Vidal A.C."/>
            <person name="Benko-Iseppon A.M."/>
        </authorList>
    </citation>
    <scope>NUCLEOTIDE SEQUENCE [LARGE SCALE GENOMIC DNA]</scope>
    <source>
        <tissue evidence="2">Leaves</tissue>
    </source>
</reference>
<organism evidence="2 3">
    <name type="scientific">Stylosanthes scabra</name>
    <dbReference type="NCBI Taxonomy" id="79078"/>
    <lineage>
        <taxon>Eukaryota</taxon>
        <taxon>Viridiplantae</taxon>
        <taxon>Streptophyta</taxon>
        <taxon>Embryophyta</taxon>
        <taxon>Tracheophyta</taxon>
        <taxon>Spermatophyta</taxon>
        <taxon>Magnoliopsida</taxon>
        <taxon>eudicotyledons</taxon>
        <taxon>Gunneridae</taxon>
        <taxon>Pentapetalae</taxon>
        <taxon>rosids</taxon>
        <taxon>fabids</taxon>
        <taxon>Fabales</taxon>
        <taxon>Fabaceae</taxon>
        <taxon>Papilionoideae</taxon>
        <taxon>50 kb inversion clade</taxon>
        <taxon>dalbergioids sensu lato</taxon>
        <taxon>Dalbergieae</taxon>
        <taxon>Pterocarpus clade</taxon>
        <taxon>Stylosanthes</taxon>
    </lineage>
</organism>
<sequence>MRGNKGITKGKLTLIIKARITKRRLSHFSPTFSRKQTSAVKSKRHFSLGLPSPSPYQDLPYVSPKPTDGPNPPRIRTKGPQHQSPDPHEIEIISASISFPNPYLTTLPLHATDYSYQPPAFFLGTSGYSGSPKPSKLVSSPLLTTIRPDRLLTAATAVSLKACKLISPSHMNG</sequence>
<accession>A0ABU6X7Y6</accession>
<evidence type="ECO:0000256" key="1">
    <source>
        <dbReference type="SAM" id="MobiDB-lite"/>
    </source>
</evidence>
<dbReference type="Proteomes" id="UP001341840">
    <property type="component" value="Unassembled WGS sequence"/>
</dbReference>
<protein>
    <submittedName>
        <fullName evidence="2">Uncharacterized protein</fullName>
    </submittedName>
</protein>
<evidence type="ECO:0000313" key="2">
    <source>
        <dbReference type="EMBL" id="MED6194224.1"/>
    </source>
</evidence>
<gene>
    <name evidence="2" type="ORF">PIB30_026485</name>
</gene>
<keyword evidence="3" id="KW-1185">Reference proteome</keyword>
<feature type="region of interest" description="Disordered" evidence="1">
    <location>
        <begin position="31"/>
        <end position="86"/>
    </location>
</feature>
<proteinExistence type="predicted"/>
<dbReference type="EMBL" id="JASCZI010211548">
    <property type="protein sequence ID" value="MED6194224.1"/>
    <property type="molecule type" value="Genomic_DNA"/>
</dbReference>